<feature type="coiled-coil region" evidence="1">
    <location>
        <begin position="301"/>
        <end position="335"/>
    </location>
</feature>
<protein>
    <submittedName>
        <fullName evidence="2">Uncharacterized protein</fullName>
    </submittedName>
</protein>
<accession>A0A672UXM5</accession>
<dbReference type="Ensembl" id="ENSSHBT00005023928.1">
    <property type="protein sequence ID" value="ENSSHBP00005020056.1"/>
    <property type="gene ID" value="ENSSHBG00005017138.1"/>
</dbReference>
<reference evidence="2 3" key="1">
    <citation type="submission" date="2019-11" db="EMBL/GenBank/DDBJ databases">
        <title>Strigops habroptila (kakapo) genome, bStrHab1, primary haplotype, v2.</title>
        <authorList>
            <person name="Jarvis E.D."/>
            <person name="Howard J."/>
            <person name="Rhie A."/>
            <person name="Phillippy A."/>
            <person name="Korlach J."/>
            <person name="Digby A."/>
            <person name="Iorns D."/>
            <person name="Eason D."/>
            <person name="Robertson B."/>
            <person name="Raemaekers T."/>
            <person name="Howe K."/>
            <person name="Lewin H."/>
            <person name="Damas J."/>
            <person name="Hastie A."/>
            <person name="Tracey A."/>
            <person name="Chow W."/>
            <person name="Fedrigo O."/>
        </authorList>
    </citation>
    <scope>NUCLEOTIDE SEQUENCE [LARGE SCALE GENOMIC DNA]</scope>
</reference>
<evidence type="ECO:0000313" key="2">
    <source>
        <dbReference type="Ensembl" id="ENSSHBP00005020056.1"/>
    </source>
</evidence>
<dbReference type="AlphaFoldDB" id="A0A672UXM5"/>
<organism evidence="2 3">
    <name type="scientific">Strigops habroptila</name>
    <name type="common">Kakapo</name>
    <dbReference type="NCBI Taxonomy" id="2489341"/>
    <lineage>
        <taxon>Eukaryota</taxon>
        <taxon>Metazoa</taxon>
        <taxon>Chordata</taxon>
        <taxon>Craniata</taxon>
        <taxon>Vertebrata</taxon>
        <taxon>Euteleostomi</taxon>
        <taxon>Archelosauria</taxon>
        <taxon>Archosauria</taxon>
        <taxon>Dinosauria</taxon>
        <taxon>Saurischia</taxon>
        <taxon>Theropoda</taxon>
        <taxon>Coelurosauria</taxon>
        <taxon>Aves</taxon>
        <taxon>Neognathae</taxon>
        <taxon>Neoaves</taxon>
        <taxon>Telluraves</taxon>
        <taxon>Australaves</taxon>
        <taxon>Psittaciformes</taxon>
        <taxon>Psittacidae</taxon>
        <taxon>Strigops</taxon>
    </lineage>
</organism>
<name>A0A672UXM5_STRHB</name>
<evidence type="ECO:0000313" key="3">
    <source>
        <dbReference type="Proteomes" id="UP000472266"/>
    </source>
</evidence>
<sequence>ASSPRRYEEIQRARDELGADVAEVAAEARRAFTALQQGNADMAEKLLQVSAVGQVSSIHIEAPSCTTIPLGSAASRDGRCCHGALTSLILQQTLLAQAGALEQDLAALEQEVEQQEPSVVPAGMRKVLGHRKGQAALHRRMALVRDRTMVEAQRKIKQAEKTLGNSLSISTAARRTAGEAEQVAGESAKRARAVLQESKHARKRASQLAIRANETQRELSRQEHVAEKLRRDLEEAHQVSQAPVRSKTSVPGSLPLIHVLSLCPGNLEPAVPVDAVLSAGRLRLQRLRLRVAAPGALAGQLSLLQQEAARQQEKIQAVENDLAEIQADKQNLEDILRSLPEGCLQWQ</sequence>
<dbReference type="Proteomes" id="UP000472266">
    <property type="component" value="Chromosome 18"/>
</dbReference>
<proteinExistence type="predicted"/>
<feature type="coiled-coil region" evidence="1">
    <location>
        <begin position="212"/>
        <end position="239"/>
    </location>
</feature>
<evidence type="ECO:0000256" key="1">
    <source>
        <dbReference type="SAM" id="Coils"/>
    </source>
</evidence>
<reference evidence="2" key="3">
    <citation type="submission" date="2025-09" db="UniProtKB">
        <authorList>
            <consortium name="Ensembl"/>
        </authorList>
    </citation>
    <scope>IDENTIFICATION</scope>
</reference>
<dbReference type="InParanoid" id="A0A672UXM5"/>
<reference evidence="2" key="2">
    <citation type="submission" date="2025-08" db="UniProtKB">
        <authorList>
            <consortium name="Ensembl"/>
        </authorList>
    </citation>
    <scope>IDENTIFICATION</scope>
</reference>
<keyword evidence="1" id="KW-0175">Coiled coil</keyword>
<keyword evidence="3" id="KW-1185">Reference proteome</keyword>
<dbReference type="GeneTree" id="ENSGT00910000145259"/>